<dbReference type="Proteomes" id="UP000189703">
    <property type="component" value="Unplaced"/>
</dbReference>
<keyword evidence="2" id="KW-0378">Hydrolase</keyword>
<dbReference type="GO" id="GO:0016788">
    <property type="term" value="F:hydrolase activity, acting on ester bonds"/>
    <property type="evidence" value="ECO:0007669"/>
    <property type="project" value="InterPro"/>
</dbReference>
<protein>
    <submittedName>
        <fullName evidence="5">GDSL esterase/lipase At5g03610-like</fullName>
    </submittedName>
</protein>
<dbReference type="OMA" id="SDSWHEP"/>
<sequence>MGKQKKHILLFHLLFLHLLLAGVQVVESKSHHHLHGQNQVHGFSKLFAFGDSYADTGNSAKSTSDSWHEPYGITFPGKPSGRWSDGRVLTDYVASFIGIKSPIPRQWMKYGPKLVKFGINFAYGGSGVFETSTPVNMTVQINSFQQLIQQGLYTKKDLYSSVALVSLAGNDYNAYASRNGTAEGLPAFISSVVNQLALNLKRINVMGVKTIIVTALPPLDCLPLRTLSSSFQQCSETDNAGVIFHNQLLQQAVDKLNNQSKDSTFLTLDLYRSFKTILNQTALPAGNMKFDDPLKPCCMGVNSSYSCGSKDENGVRMYTVCKNPKTAFFWDMFHPTQEGWKAVRLLLDSYLFPPKP</sequence>
<gene>
    <name evidence="5" type="primary">LOC104588204</name>
</gene>
<evidence type="ECO:0000256" key="3">
    <source>
        <dbReference type="ARBA" id="ARBA00023098"/>
    </source>
</evidence>
<name>A0A1U7ZAW2_NELNU</name>
<dbReference type="AlphaFoldDB" id="A0A1U7ZAW2"/>
<evidence type="ECO:0000256" key="1">
    <source>
        <dbReference type="ARBA" id="ARBA00008668"/>
    </source>
</evidence>
<organism evidence="4 5">
    <name type="scientific">Nelumbo nucifera</name>
    <name type="common">Sacred lotus</name>
    <dbReference type="NCBI Taxonomy" id="4432"/>
    <lineage>
        <taxon>Eukaryota</taxon>
        <taxon>Viridiplantae</taxon>
        <taxon>Streptophyta</taxon>
        <taxon>Embryophyta</taxon>
        <taxon>Tracheophyta</taxon>
        <taxon>Spermatophyta</taxon>
        <taxon>Magnoliopsida</taxon>
        <taxon>Proteales</taxon>
        <taxon>Nelumbonaceae</taxon>
        <taxon>Nelumbo</taxon>
    </lineage>
</organism>
<dbReference type="KEGG" id="nnu:104588204"/>
<dbReference type="InterPro" id="IPR036514">
    <property type="entry name" value="SGNH_hydro_sf"/>
</dbReference>
<evidence type="ECO:0000256" key="2">
    <source>
        <dbReference type="ARBA" id="ARBA00022801"/>
    </source>
</evidence>
<keyword evidence="3" id="KW-0443">Lipid metabolism</keyword>
<dbReference type="OrthoDB" id="1600564at2759"/>
<reference evidence="5" key="1">
    <citation type="submission" date="2025-08" db="UniProtKB">
        <authorList>
            <consortium name="RefSeq"/>
        </authorList>
    </citation>
    <scope>IDENTIFICATION</scope>
</reference>
<evidence type="ECO:0000313" key="5">
    <source>
        <dbReference type="RefSeq" id="XP_010244351.1"/>
    </source>
</evidence>
<proteinExistence type="inferred from homology"/>
<dbReference type="STRING" id="4432.A0A1U7ZAW2"/>
<dbReference type="eggNOG" id="ENOG502QU3Y">
    <property type="taxonomic scope" value="Eukaryota"/>
</dbReference>
<keyword evidence="4" id="KW-1185">Reference proteome</keyword>
<dbReference type="GO" id="GO:0006629">
    <property type="term" value="P:lipid metabolic process"/>
    <property type="evidence" value="ECO:0007669"/>
    <property type="project" value="UniProtKB-KW"/>
</dbReference>
<dbReference type="SUPFAM" id="SSF52266">
    <property type="entry name" value="SGNH hydrolase"/>
    <property type="match status" value="1"/>
</dbReference>
<comment type="similarity">
    <text evidence="1">Belongs to the 'GDSL' lipolytic enzyme family.</text>
</comment>
<dbReference type="PANTHER" id="PTHR46020">
    <property type="entry name" value="OSJNBB0059K02.9 PROTEIN"/>
    <property type="match status" value="1"/>
</dbReference>
<dbReference type="Pfam" id="PF00657">
    <property type="entry name" value="Lipase_GDSL"/>
    <property type="match status" value="1"/>
</dbReference>
<dbReference type="Gene3D" id="3.40.50.1110">
    <property type="entry name" value="SGNH hydrolase"/>
    <property type="match status" value="1"/>
</dbReference>
<dbReference type="GeneID" id="104588204"/>
<accession>A0A1U7ZAW2</accession>
<dbReference type="FunCoup" id="A0A1U7ZAW2">
    <property type="interactions" value="1239"/>
</dbReference>
<dbReference type="PANTHER" id="PTHR46020:SF32">
    <property type="entry name" value="GDSL ESTERASE_LIPASE"/>
    <property type="match status" value="1"/>
</dbReference>
<dbReference type="RefSeq" id="XP_010244351.1">
    <property type="nucleotide sequence ID" value="XM_010246049.1"/>
</dbReference>
<evidence type="ECO:0000313" key="4">
    <source>
        <dbReference type="Proteomes" id="UP000189703"/>
    </source>
</evidence>
<dbReference type="InterPro" id="IPR001087">
    <property type="entry name" value="GDSL"/>
</dbReference>